<proteinExistence type="predicted"/>
<keyword evidence="3" id="KW-1185">Reference proteome</keyword>
<evidence type="ECO:0000313" key="2">
    <source>
        <dbReference type="EMBL" id="POB06524.1"/>
    </source>
</evidence>
<dbReference type="EMBL" id="PPSK01000001">
    <property type="protein sequence ID" value="POB06524.1"/>
    <property type="molecule type" value="Genomic_DNA"/>
</dbReference>
<feature type="transmembrane region" description="Helical" evidence="1">
    <location>
        <begin position="117"/>
        <end position="141"/>
    </location>
</feature>
<accession>A0A2P4F0K2</accession>
<evidence type="ECO:0000256" key="1">
    <source>
        <dbReference type="SAM" id="Phobius"/>
    </source>
</evidence>
<keyword evidence="1" id="KW-0472">Membrane</keyword>
<keyword evidence="1" id="KW-0812">Transmembrane</keyword>
<comment type="caution">
    <text evidence="2">The sequence shown here is derived from an EMBL/GenBank/DDBJ whole genome shotgun (WGS) entry which is preliminary data.</text>
</comment>
<organism evidence="2 3">
    <name type="scientific">Halopseudomonas oceani</name>
    <dbReference type="NCBI Taxonomy" id="1708783"/>
    <lineage>
        <taxon>Bacteria</taxon>
        <taxon>Pseudomonadati</taxon>
        <taxon>Pseudomonadota</taxon>
        <taxon>Gammaproteobacteria</taxon>
        <taxon>Pseudomonadales</taxon>
        <taxon>Pseudomonadaceae</taxon>
        <taxon>Halopseudomonas</taxon>
    </lineage>
</organism>
<keyword evidence="1" id="KW-1133">Transmembrane helix</keyword>
<name>A0A2P4F0K2_9GAMM</name>
<gene>
    <name evidence="2" type="ORF">C1949_01950</name>
</gene>
<dbReference type="AlphaFoldDB" id="A0A2P4F0K2"/>
<feature type="transmembrane region" description="Helical" evidence="1">
    <location>
        <begin position="82"/>
        <end position="105"/>
    </location>
</feature>
<sequence>MTIQREGLNLARPEPAFAELDVSHILGDSPQTYDFRNDSYFSSDKGEGTSRQQFPVLTSALTLALGIYAWACMLAALTVLGFINISSFVLIPTIVLSMIAMVTLIDRLSECKRGTPLFWLAITTLTIPLGFFVIVPILLALRPIPPACRPAKAAS</sequence>
<dbReference type="Proteomes" id="UP000243451">
    <property type="component" value="Unassembled WGS sequence"/>
</dbReference>
<reference evidence="2 3" key="1">
    <citation type="submission" date="2018-01" db="EMBL/GenBank/DDBJ databases">
        <title>Draft genome of the type strain Pseudomonas oceani DSM 100277 isolated from the deep water in Okinawa trough, northwestern Pacific Ocean.</title>
        <authorList>
            <person name="Gomila M."/>
            <person name="Mulet M."/>
            <person name="Garcia-Valdes E."/>
            <person name="Lalucat J."/>
        </authorList>
    </citation>
    <scope>NUCLEOTIDE SEQUENCE [LARGE SCALE GENOMIC DNA]</scope>
    <source>
        <strain evidence="2 3">DSM 100277</strain>
    </source>
</reference>
<feature type="transmembrane region" description="Helical" evidence="1">
    <location>
        <begin position="54"/>
        <end position="76"/>
    </location>
</feature>
<evidence type="ECO:0000313" key="3">
    <source>
        <dbReference type="Proteomes" id="UP000243451"/>
    </source>
</evidence>
<dbReference type="RefSeq" id="WP_104736773.1">
    <property type="nucleotide sequence ID" value="NZ_BMHR01000002.1"/>
</dbReference>
<protein>
    <submittedName>
        <fullName evidence="2">Uncharacterized protein</fullName>
    </submittedName>
</protein>